<evidence type="ECO:0000313" key="6">
    <source>
        <dbReference type="Proteomes" id="UP000663699"/>
    </source>
</evidence>
<name>A0A899G0Z0_9ASCO</name>
<dbReference type="InterPro" id="IPR047867">
    <property type="entry name" value="Ribosomal_uL22_bac/org-type"/>
</dbReference>
<dbReference type="GO" id="GO:0006412">
    <property type="term" value="P:translation"/>
    <property type="evidence" value="ECO:0007669"/>
    <property type="project" value="InterPro"/>
</dbReference>
<dbReference type="GO" id="GO:0005762">
    <property type="term" value="C:mitochondrial large ribosomal subunit"/>
    <property type="evidence" value="ECO:0007669"/>
    <property type="project" value="TreeGrafter"/>
</dbReference>
<dbReference type="Gene3D" id="3.90.470.10">
    <property type="entry name" value="Ribosomal protein L22/L17"/>
    <property type="match status" value="1"/>
</dbReference>
<organism evidence="5 6">
    <name type="scientific">Pneumocystis wakefieldiae</name>
    <dbReference type="NCBI Taxonomy" id="38082"/>
    <lineage>
        <taxon>Eukaryota</taxon>
        <taxon>Fungi</taxon>
        <taxon>Dikarya</taxon>
        <taxon>Ascomycota</taxon>
        <taxon>Taphrinomycotina</taxon>
        <taxon>Pneumocystomycetes</taxon>
        <taxon>Pneumocystaceae</taxon>
        <taxon>Pneumocystis</taxon>
    </lineage>
</organism>
<accession>A0A899G0Z0</accession>
<evidence type="ECO:0000256" key="3">
    <source>
        <dbReference type="ARBA" id="ARBA00023274"/>
    </source>
</evidence>
<gene>
    <name evidence="5" type="ORF">MERGE_000151</name>
</gene>
<dbReference type="InterPro" id="IPR001063">
    <property type="entry name" value="Ribosomal_uL22"/>
</dbReference>
<dbReference type="InterPro" id="IPR036394">
    <property type="entry name" value="Ribosomal_uL22_sf"/>
</dbReference>
<dbReference type="SUPFAM" id="SSF54843">
    <property type="entry name" value="Ribosomal protein L22"/>
    <property type="match status" value="1"/>
</dbReference>
<evidence type="ECO:0000256" key="1">
    <source>
        <dbReference type="ARBA" id="ARBA00009451"/>
    </source>
</evidence>
<dbReference type="PANTHER" id="PTHR13501">
    <property type="entry name" value="CHLOROPLAST 50S RIBOSOMAL PROTEIN L22-RELATED"/>
    <property type="match status" value="1"/>
</dbReference>
<dbReference type="PANTHER" id="PTHR13501:SF8">
    <property type="entry name" value="LARGE RIBOSOMAL SUBUNIT PROTEIN UL22M"/>
    <property type="match status" value="1"/>
</dbReference>
<dbReference type="AlphaFoldDB" id="A0A899G0Z0"/>
<evidence type="ECO:0000313" key="5">
    <source>
        <dbReference type="EMBL" id="QSL65872.1"/>
    </source>
</evidence>
<dbReference type="CDD" id="cd00336">
    <property type="entry name" value="Ribosomal_L22"/>
    <property type="match status" value="1"/>
</dbReference>
<evidence type="ECO:0008006" key="7">
    <source>
        <dbReference type="Google" id="ProtNLM"/>
    </source>
</evidence>
<keyword evidence="2 4" id="KW-0689">Ribosomal protein</keyword>
<evidence type="ECO:0000256" key="2">
    <source>
        <dbReference type="ARBA" id="ARBA00022980"/>
    </source>
</evidence>
<dbReference type="OrthoDB" id="416470at2759"/>
<dbReference type="Pfam" id="PF00237">
    <property type="entry name" value="Ribosomal_L22"/>
    <property type="match status" value="1"/>
</dbReference>
<keyword evidence="6" id="KW-1185">Reference proteome</keyword>
<dbReference type="EMBL" id="CP054539">
    <property type="protein sequence ID" value="QSL65872.1"/>
    <property type="molecule type" value="Genomic_DNA"/>
</dbReference>
<dbReference type="GO" id="GO:0003735">
    <property type="term" value="F:structural constituent of ribosome"/>
    <property type="evidence" value="ECO:0007669"/>
    <property type="project" value="InterPro"/>
</dbReference>
<sequence>MNIAPRPLRPLLGHSSLILSGFFPRYMNVIQRHALYTNRCCYSSAASDIFDQTLNKAPETKKDTIIYKSPSIKTSLKKLTKISRQIAGKKLEDAIIQMDFSKKKAARDVAKTLRNARTRAINSKLDKDTLFIDQSWVGKGIYIKQLWFKGRGRMSIRKRPRTHIKVMIKDIKTLKQREIQEKKRKECKPVWVPLPNKQIYNKAIGFTC</sequence>
<dbReference type="Proteomes" id="UP000663699">
    <property type="component" value="Chromosome 8"/>
</dbReference>
<evidence type="ECO:0000256" key="4">
    <source>
        <dbReference type="RuleBase" id="RU004005"/>
    </source>
</evidence>
<keyword evidence="3 4" id="KW-0687">Ribonucleoprotein</keyword>
<proteinExistence type="inferred from homology"/>
<reference evidence="5" key="1">
    <citation type="submission" date="2020-06" db="EMBL/GenBank/DDBJ databases">
        <title>Genomes of multiple members of Pneumocystis genus reveal paths to human pathogen Pneumocystis jirovecii.</title>
        <authorList>
            <person name="Cisse O.H."/>
            <person name="Ma L."/>
            <person name="Dekker J."/>
            <person name="Khil P."/>
            <person name="Jo J."/>
            <person name="Brenchley J."/>
            <person name="Blair R."/>
            <person name="Pahar B."/>
            <person name="Chabe M."/>
            <person name="Van Rompay K.A."/>
            <person name="Keesler R."/>
            <person name="Sukura A."/>
            <person name="Hirsch V."/>
            <person name="Kutty G."/>
            <person name="Liu Y."/>
            <person name="Peng L."/>
            <person name="Chen J."/>
            <person name="Song J."/>
            <person name="Weissenbacher-Lang C."/>
            <person name="Xu J."/>
            <person name="Upham N.S."/>
            <person name="Stajich J.E."/>
            <person name="Cuomo C.A."/>
            <person name="Cushion M.T."/>
            <person name="Kovacs J.A."/>
        </authorList>
    </citation>
    <scope>NUCLEOTIDE SEQUENCE</scope>
    <source>
        <strain evidence="5">2A</strain>
    </source>
</reference>
<comment type="similarity">
    <text evidence="1 4">Belongs to the universal ribosomal protein uL22 family.</text>
</comment>
<protein>
    <recommendedName>
        <fullName evidence="7">Ribosomal protein L22</fullName>
    </recommendedName>
</protein>